<dbReference type="Gene3D" id="1.10.150.240">
    <property type="entry name" value="Putative phosphatase, domain 2"/>
    <property type="match status" value="1"/>
</dbReference>
<evidence type="ECO:0000313" key="2">
    <source>
        <dbReference type="Proteomes" id="UP001316184"/>
    </source>
</evidence>
<sequence>MSAGLVLFDWDGTLVDTRAALLESWHRSTAEVIGRRFPSTADEHAWTLRARGAEIFARITESPSQAAQLSEAFDRAYVLQSATAFAGVAAALDDIASEGVPLGLVTSKARGRVELDMETSGIGRRFDVVVTGDDVARAKPDPEGVRTAVAAARASTADVVLVGDTSADLRAGRAAGVRVVHAGWGYGDAKALAPLADRCCTTPHELLSALGELWSQTAGIREV</sequence>
<dbReference type="InterPro" id="IPR036412">
    <property type="entry name" value="HAD-like_sf"/>
</dbReference>
<dbReference type="SUPFAM" id="SSF56784">
    <property type="entry name" value="HAD-like"/>
    <property type="match status" value="1"/>
</dbReference>
<dbReference type="PANTHER" id="PTHR43434:SF1">
    <property type="entry name" value="PHOSPHOGLYCOLATE PHOSPHATASE"/>
    <property type="match status" value="1"/>
</dbReference>
<dbReference type="InterPro" id="IPR050155">
    <property type="entry name" value="HAD-like_hydrolase_sf"/>
</dbReference>
<dbReference type="NCBIfam" id="TIGR01509">
    <property type="entry name" value="HAD-SF-IA-v3"/>
    <property type="match status" value="1"/>
</dbReference>
<keyword evidence="1" id="KW-0378">Hydrolase</keyword>
<dbReference type="PANTHER" id="PTHR43434">
    <property type="entry name" value="PHOSPHOGLYCOLATE PHOSPHATASE"/>
    <property type="match status" value="1"/>
</dbReference>
<evidence type="ECO:0000313" key="1">
    <source>
        <dbReference type="EMBL" id="UUP15176.1"/>
    </source>
</evidence>
<protein>
    <submittedName>
        <fullName evidence="1">HAD family hydrolase</fullName>
    </submittedName>
</protein>
<reference evidence="1 2" key="1">
    <citation type="submission" date="2022-08" db="EMBL/GenBank/DDBJ databases">
        <title>novel species in genus Aeromicrobium.</title>
        <authorList>
            <person name="Ye L."/>
        </authorList>
    </citation>
    <scope>NUCLEOTIDE SEQUENCE [LARGE SCALE GENOMIC DNA]</scope>
    <source>
        <strain evidence="2">zg-Y1379</strain>
    </source>
</reference>
<proteinExistence type="predicted"/>
<dbReference type="RefSeq" id="WP_232399230.1">
    <property type="nucleotide sequence ID" value="NZ_CP102173.1"/>
</dbReference>
<keyword evidence="2" id="KW-1185">Reference proteome</keyword>
<dbReference type="GO" id="GO:0016787">
    <property type="term" value="F:hydrolase activity"/>
    <property type="evidence" value="ECO:0007669"/>
    <property type="project" value="UniProtKB-KW"/>
</dbReference>
<dbReference type="InterPro" id="IPR023214">
    <property type="entry name" value="HAD_sf"/>
</dbReference>
<dbReference type="SFLD" id="SFLDG01129">
    <property type="entry name" value="C1.5:_HAD__Beta-PGM__Phosphata"/>
    <property type="match status" value="1"/>
</dbReference>
<dbReference type="InterPro" id="IPR006439">
    <property type="entry name" value="HAD-SF_hydro_IA"/>
</dbReference>
<dbReference type="Gene3D" id="3.40.50.1000">
    <property type="entry name" value="HAD superfamily/HAD-like"/>
    <property type="match status" value="1"/>
</dbReference>
<dbReference type="Pfam" id="PF13419">
    <property type="entry name" value="HAD_2"/>
    <property type="match status" value="1"/>
</dbReference>
<dbReference type="Proteomes" id="UP001316184">
    <property type="component" value="Chromosome"/>
</dbReference>
<organism evidence="1 2">
    <name type="scientific">Aeromicrobium wangtongii</name>
    <dbReference type="NCBI Taxonomy" id="2969247"/>
    <lineage>
        <taxon>Bacteria</taxon>
        <taxon>Bacillati</taxon>
        <taxon>Actinomycetota</taxon>
        <taxon>Actinomycetes</taxon>
        <taxon>Propionibacteriales</taxon>
        <taxon>Nocardioidaceae</taxon>
        <taxon>Aeromicrobium</taxon>
    </lineage>
</organism>
<name>A0ABY5MH19_9ACTN</name>
<dbReference type="InterPro" id="IPR023198">
    <property type="entry name" value="PGP-like_dom2"/>
</dbReference>
<dbReference type="SFLD" id="SFLDS00003">
    <property type="entry name" value="Haloacid_Dehalogenase"/>
    <property type="match status" value="1"/>
</dbReference>
<accession>A0ABY5MH19</accession>
<dbReference type="EMBL" id="CP102173">
    <property type="protein sequence ID" value="UUP15176.1"/>
    <property type="molecule type" value="Genomic_DNA"/>
</dbReference>
<gene>
    <name evidence="1" type="ORF">NQV15_07665</name>
</gene>
<dbReference type="InterPro" id="IPR041492">
    <property type="entry name" value="HAD_2"/>
</dbReference>
<dbReference type="NCBIfam" id="TIGR01549">
    <property type="entry name" value="HAD-SF-IA-v1"/>
    <property type="match status" value="1"/>
</dbReference>